<feature type="transmembrane region" description="Helical" evidence="7">
    <location>
        <begin position="35"/>
        <end position="56"/>
    </location>
</feature>
<dbReference type="PANTHER" id="PTHR42718">
    <property type="entry name" value="MAJOR FACILITATOR SUPERFAMILY MULTIDRUG TRANSPORTER MFSC"/>
    <property type="match status" value="1"/>
</dbReference>
<dbReference type="SUPFAM" id="SSF103473">
    <property type="entry name" value="MFS general substrate transporter"/>
    <property type="match status" value="1"/>
</dbReference>
<dbReference type="EMBL" id="FORP01000001">
    <property type="protein sequence ID" value="SFI70474.1"/>
    <property type="molecule type" value="Genomic_DNA"/>
</dbReference>
<evidence type="ECO:0000256" key="1">
    <source>
        <dbReference type="ARBA" id="ARBA00004651"/>
    </source>
</evidence>
<dbReference type="PANTHER" id="PTHR42718:SF46">
    <property type="entry name" value="BLR6921 PROTEIN"/>
    <property type="match status" value="1"/>
</dbReference>
<evidence type="ECO:0000256" key="2">
    <source>
        <dbReference type="ARBA" id="ARBA00022448"/>
    </source>
</evidence>
<comment type="subcellular location">
    <subcellularLocation>
        <location evidence="1">Cell membrane</location>
        <topology evidence="1">Multi-pass membrane protein</topology>
    </subcellularLocation>
</comment>
<dbReference type="Gene3D" id="1.20.1250.20">
    <property type="entry name" value="MFS general substrate transporter like domains"/>
    <property type="match status" value="1"/>
</dbReference>
<dbReference type="GO" id="GO:0005886">
    <property type="term" value="C:plasma membrane"/>
    <property type="evidence" value="ECO:0007669"/>
    <property type="project" value="UniProtKB-SubCell"/>
</dbReference>
<keyword evidence="9" id="KW-1185">Reference proteome</keyword>
<evidence type="ECO:0000313" key="8">
    <source>
        <dbReference type="EMBL" id="SFI70474.1"/>
    </source>
</evidence>
<reference evidence="8 9" key="1">
    <citation type="submission" date="2016-10" db="EMBL/GenBank/DDBJ databases">
        <authorList>
            <person name="de Groot N.N."/>
        </authorList>
    </citation>
    <scope>NUCLEOTIDE SEQUENCE [LARGE SCALE GENOMIC DNA]</scope>
    <source>
        <strain evidence="8 9">DSM 44468</strain>
    </source>
</reference>
<feature type="transmembrane region" description="Helical" evidence="7">
    <location>
        <begin position="93"/>
        <end position="113"/>
    </location>
</feature>
<dbReference type="AlphaFoldDB" id="A0A1I3KDL3"/>
<dbReference type="InterPro" id="IPR036259">
    <property type="entry name" value="MFS_trans_sf"/>
</dbReference>
<feature type="transmembrane region" description="Helical" evidence="7">
    <location>
        <begin position="6"/>
        <end position="23"/>
    </location>
</feature>
<name>A0A1I3KDL3_9PSEU</name>
<keyword evidence="5 7" id="KW-1133">Transmembrane helix</keyword>
<dbReference type="InterPro" id="IPR011701">
    <property type="entry name" value="MFS"/>
</dbReference>
<protein>
    <submittedName>
        <fullName evidence="8">Major Facilitator Superfamily protein</fullName>
    </submittedName>
</protein>
<keyword evidence="4 7" id="KW-0812">Transmembrane</keyword>
<gene>
    <name evidence="8" type="ORF">SAMN05421835_101513</name>
</gene>
<dbReference type="Proteomes" id="UP000199025">
    <property type="component" value="Unassembled WGS sequence"/>
</dbReference>
<dbReference type="GO" id="GO:0022857">
    <property type="term" value="F:transmembrane transporter activity"/>
    <property type="evidence" value="ECO:0007669"/>
    <property type="project" value="InterPro"/>
</dbReference>
<dbReference type="Pfam" id="PF07690">
    <property type="entry name" value="MFS_1"/>
    <property type="match status" value="1"/>
</dbReference>
<organism evidence="8 9">
    <name type="scientific">Amycolatopsis sacchari</name>
    <dbReference type="NCBI Taxonomy" id="115433"/>
    <lineage>
        <taxon>Bacteria</taxon>
        <taxon>Bacillati</taxon>
        <taxon>Actinomycetota</taxon>
        <taxon>Actinomycetes</taxon>
        <taxon>Pseudonocardiales</taxon>
        <taxon>Pseudonocardiaceae</taxon>
        <taxon>Amycolatopsis</taxon>
    </lineage>
</organism>
<feature type="transmembrane region" description="Helical" evidence="7">
    <location>
        <begin position="176"/>
        <end position="199"/>
    </location>
</feature>
<sequence>MHLAIFIGGIGLFGEFLFLNYYMQQSLRYSPAMTGVAFLPMVATLVIAGGACTTQLYPRFGARFPVAAGMLIAAGAMAWLTRIGPAGSYTGNILGPLMLFGLGVGATIAPAMNAGTTGVQSQDAGVASATVNVAQQIGGSVGIALLNSIAAAALTRYLAGKDGTSRIVQADAAIHGYAVAFWCSCAIFAAGAVACGLILRTGKPETRTSAIEPEDFADPR</sequence>
<feature type="transmembrane region" description="Helical" evidence="7">
    <location>
        <begin position="133"/>
        <end position="155"/>
    </location>
</feature>
<evidence type="ECO:0000256" key="3">
    <source>
        <dbReference type="ARBA" id="ARBA00022475"/>
    </source>
</evidence>
<proteinExistence type="predicted"/>
<dbReference type="STRING" id="115433.SAMN05421835_101513"/>
<evidence type="ECO:0000313" key="9">
    <source>
        <dbReference type="Proteomes" id="UP000199025"/>
    </source>
</evidence>
<evidence type="ECO:0000256" key="6">
    <source>
        <dbReference type="ARBA" id="ARBA00023136"/>
    </source>
</evidence>
<keyword evidence="2" id="KW-0813">Transport</keyword>
<accession>A0A1I3KDL3</accession>
<feature type="transmembrane region" description="Helical" evidence="7">
    <location>
        <begin position="62"/>
        <end position="81"/>
    </location>
</feature>
<keyword evidence="3" id="KW-1003">Cell membrane</keyword>
<keyword evidence="6 7" id="KW-0472">Membrane</keyword>
<evidence type="ECO:0000256" key="5">
    <source>
        <dbReference type="ARBA" id="ARBA00022989"/>
    </source>
</evidence>
<evidence type="ECO:0000256" key="7">
    <source>
        <dbReference type="SAM" id="Phobius"/>
    </source>
</evidence>
<evidence type="ECO:0000256" key="4">
    <source>
        <dbReference type="ARBA" id="ARBA00022692"/>
    </source>
</evidence>